<dbReference type="PANTHER" id="PTHR43024">
    <property type="entry name" value="UDP-N-ACETYLMURAMOYL-TRIPEPTIDE--D-ALANYL-D-ALANINE LIGASE"/>
    <property type="match status" value="1"/>
</dbReference>
<dbReference type="Gene3D" id="3.40.1190.10">
    <property type="entry name" value="Mur-like, catalytic domain"/>
    <property type="match status" value="1"/>
</dbReference>
<dbReference type="Gene3D" id="3.90.190.20">
    <property type="entry name" value="Mur ligase, C-terminal domain"/>
    <property type="match status" value="1"/>
</dbReference>
<dbReference type="InterPro" id="IPR051046">
    <property type="entry name" value="MurCDEF_CellWall_CoF430Synth"/>
</dbReference>
<evidence type="ECO:0000256" key="3">
    <source>
        <dbReference type="ARBA" id="ARBA00022840"/>
    </source>
</evidence>
<sequence>MKTLTVQDILGPLKGTLVRGSRTEPIRDAVEHPSQIRRRNTLVFDRYDKYLLPRAWRMFPRGVIVTDTPPMFLGNDCRWTIIYVKDMEQAFWDFVEYYRGLWDIPVIGVTGTCGKTTVKEMVSYILSESMRTQSTYKTYNGLVYNLRYLIGIDERTDAAVMEMKVAVPGDLLHTCRVFKPQIGIFTNIGTDHLEHCGTMENYIREKARLIDGLDPRGVLILNWDDANIRNLDTSSFQGKILTYGKGEGVDYRITQISYRNEGMRFTFSSNGRSYEASTHGYGEHTVYNAVAALIACEAVGVDLQTAIRRLASYRQLEAHLQTRVGINGCLLLDDTWSSNPTSAEAALKVLHELAQGKQTVAIMGRIGMLGEHTDEQHQMLGDKVVENQVDALITIDPTADLIGKRAIELGMDPRRVFSCHSPHQVYGRFRQLVDKDAVVLLKTSMMDRVDQIKKLIIKEGDRP</sequence>
<feature type="domain" description="Mur ligase central" evidence="5">
    <location>
        <begin position="109"/>
        <end position="295"/>
    </location>
</feature>
<protein>
    <recommendedName>
        <fullName evidence="8">UDP-N-acetylmuramoyl-tripeptide--D-alanyl-D-alanine ligase</fullName>
    </recommendedName>
</protein>
<accession>A0A419SKW1</accession>
<dbReference type="AlphaFoldDB" id="A0A419SKW1"/>
<dbReference type="InterPro" id="IPR036565">
    <property type="entry name" value="Mur-like_cat_sf"/>
</dbReference>
<dbReference type="Proteomes" id="UP000284219">
    <property type="component" value="Unassembled WGS sequence"/>
</dbReference>
<dbReference type="GO" id="GO:0005524">
    <property type="term" value="F:ATP binding"/>
    <property type="evidence" value="ECO:0007669"/>
    <property type="project" value="UniProtKB-KW"/>
</dbReference>
<evidence type="ECO:0000313" key="7">
    <source>
        <dbReference type="Proteomes" id="UP000284219"/>
    </source>
</evidence>
<evidence type="ECO:0000256" key="1">
    <source>
        <dbReference type="ARBA" id="ARBA00022598"/>
    </source>
</evidence>
<dbReference type="PANTHER" id="PTHR43024:SF1">
    <property type="entry name" value="UDP-N-ACETYLMURAMOYL-TRIPEPTIDE--D-ALANYL-D-ALANINE LIGASE"/>
    <property type="match status" value="1"/>
</dbReference>
<evidence type="ECO:0000256" key="2">
    <source>
        <dbReference type="ARBA" id="ARBA00022741"/>
    </source>
</evidence>
<dbReference type="SUPFAM" id="SSF53623">
    <property type="entry name" value="MurD-like peptide ligases, catalytic domain"/>
    <property type="match status" value="1"/>
</dbReference>
<dbReference type="InterPro" id="IPR004101">
    <property type="entry name" value="Mur_ligase_C"/>
</dbReference>
<evidence type="ECO:0000313" key="6">
    <source>
        <dbReference type="EMBL" id="RKD24589.1"/>
    </source>
</evidence>
<keyword evidence="1" id="KW-0436">Ligase</keyword>
<reference evidence="6 7" key="1">
    <citation type="submission" date="2016-08" db="EMBL/GenBank/DDBJ databases">
        <title>Novel Firmicute Genomes.</title>
        <authorList>
            <person name="Poppleton D.I."/>
            <person name="Gribaldo S."/>
        </authorList>
    </citation>
    <scope>NUCLEOTIDE SEQUENCE [LARGE SCALE GENOMIC DNA]</scope>
    <source>
        <strain evidence="6 7">RAOx-1</strain>
    </source>
</reference>
<dbReference type="Pfam" id="PF08245">
    <property type="entry name" value="Mur_ligase_M"/>
    <property type="match status" value="1"/>
</dbReference>
<keyword evidence="2" id="KW-0547">Nucleotide-binding</keyword>
<evidence type="ECO:0000259" key="5">
    <source>
        <dbReference type="Pfam" id="PF08245"/>
    </source>
</evidence>
<evidence type="ECO:0008006" key="8">
    <source>
        <dbReference type="Google" id="ProtNLM"/>
    </source>
</evidence>
<keyword evidence="7" id="KW-1185">Reference proteome</keyword>
<gene>
    <name evidence="6" type="ORF">BEP19_09435</name>
</gene>
<dbReference type="Pfam" id="PF02875">
    <property type="entry name" value="Mur_ligase_C"/>
    <property type="match status" value="1"/>
</dbReference>
<comment type="caution">
    <text evidence="6">The sequence shown here is derived from an EMBL/GenBank/DDBJ whole genome shotgun (WGS) entry which is preliminary data.</text>
</comment>
<keyword evidence="3" id="KW-0067">ATP-binding</keyword>
<name>A0A419SKW1_9BACL</name>
<dbReference type="RefSeq" id="WP_170145343.1">
    <property type="nucleotide sequence ID" value="NZ_MCHY01000008.1"/>
</dbReference>
<feature type="domain" description="Mur ligase C-terminal" evidence="4">
    <location>
        <begin position="325"/>
        <end position="443"/>
    </location>
</feature>
<dbReference type="EMBL" id="MCHY01000008">
    <property type="protein sequence ID" value="RKD24589.1"/>
    <property type="molecule type" value="Genomic_DNA"/>
</dbReference>
<dbReference type="SUPFAM" id="SSF53244">
    <property type="entry name" value="MurD-like peptide ligases, peptide-binding domain"/>
    <property type="match status" value="1"/>
</dbReference>
<organism evidence="6 7">
    <name type="scientific">Ammoniphilus oxalaticus</name>
    <dbReference type="NCBI Taxonomy" id="66863"/>
    <lineage>
        <taxon>Bacteria</taxon>
        <taxon>Bacillati</taxon>
        <taxon>Bacillota</taxon>
        <taxon>Bacilli</taxon>
        <taxon>Bacillales</taxon>
        <taxon>Paenibacillaceae</taxon>
        <taxon>Aneurinibacillus group</taxon>
        <taxon>Ammoniphilus</taxon>
    </lineage>
</organism>
<dbReference type="InterPro" id="IPR036615">
    <property type="entry name" value="Mur_ligase_C_dom_sf"/>
</dbReference>
<dbReference type="GO" id="GO:0016881">
    <property type="term" value="F:acid-amino acid ligase activity"/>
    <property type="evidence" value="ECO:0007669"/>
    <property type="project" value="InterPro"/>
</dbReference>
<proteinExistence type="predicted"/>
<evidence type="ECO:0000259" key="4">
    <source>
        <dbReference type="Pfam" id="PF02875"/>
    </source>
</evidence>
<dbReference type="InterPro" id="IPR013221">
    <property type="entry name" value="Mur_ligase_cen"/>
</dbReference>